<reference evidence="1 2" key="1">
    <citation type="submission" date="2019-05" db="EMBL/GenBank/DDBJ databases">
        <title>Another draft genome of Portunus trituberculatus and its Hox gene families provides insights of decapod evolution.</title>
        <authorList>
            <person name="Jeong J.-H."/>
            <person name="Song I."/>
            <person name="Kim S."/>
            <person name="Choi T."/>
            <person name="Kim D."/>
            <person name="Ryu S."/>
            <person name="Kim W."/>
        </authorList>
    </citation>
    <scope>NUCLEOTIDE SEQUENCE [LARGE SCALE GENOMIC DNA]</scope>
    <source>
        <tissue evidence="1">Muscle</tissue>
    </source>
</reference>
<comment type="caution">
    <text evidence="1">The sequence shown here is derived from an EMBL/GenBank/DDBJ whole genome shotgun (WGS) entry which is preliminary data.</text>
</comment>
<dbReference type="Proteomes" id="UP000324222">
    <property type="component" value="Unassembled WGS sequence"/>
</dbReference>
<dbReference type="AlphaFoldDB" id="A0A5B7DQU0"/>
<gene>
    <name evidence="1" type="ORF">E2C01_016661</name>
</gene>
<protein>
    <submittedName>
        <fullName evidence="1">Uncharacterized protein</fullName>
    </submittedName>
</protein>
<evidence type="ECO:0000313" key="2">
    <source>
        <dbReference type="Proteomes" id="UP000324222"/>
    </source>
</evidence>
<sequence>MCLWEWAELSLESPHTVCLQVAQSEMDFTRILPDRAFLPSCLCISAPCDPNMDDTVANPIQWQMRDKNFEDLT</sequence>
<dbReference type="EMBL" id="VSRR010001230">
    <property type="protein sequence ID" value="MPC23605.1"/>
    <property type="molecule type" value="Genomic_DNA"/>
</dbReference>
<name>A0A5B7DQU0_PORTR</name>
<organism evidence="1 2">
    <name type="scientific">Portunus trituberculatus</name>
    <name type="common">Swimming crab</name>
    <name type="synonym">Neptunus trituberculatus</name>
    <dbReference type="NCBI Taxonomy" id="210409"/>
    <lineage>
        <taxon>Eukaryota</taxon>
        <taxon>Metazoa</taxon>
        <taxon>Ecdysozoa</taxon>
        <taxon>Arthropoda</taxon>
        <taxon>Crustacea</taxon>
        <taxon>Multicrustacea</taxon>
        <taxon>Malacostraca</taxon>
        <taxon>Eumalacostraca</taxon>
        <taxon>Eucarida</taxon>
        <taxon>Decapoda</taxon>
        <taxon>Pleocyemata</taxon>
        <taxon>Brachyura</taxon>
        <taxon>Eubrachyura</taxon>
        <taxon>Portunoidea</taxon>
        <taxon>Portunidae</taxon>
        <taxon>Portuninae</taxon>
        <taxon>Portunus</taxon>
    </lineage>
</organism>
<keyword evidence="2" id="KW-1185">Reference proteome</keyword>
<proteinExistence type="predicted"/>
<evidence type="ECO:0000313" key="1">
    <source>
        <dbReference type="EMBL" id="MPC23605.1"/>
    </source>
</evidence>
<accession>A0A5B7DQU0</accession>